<sequence length="120" mass="13620">MNSVQLIALLTAALFLLQVVLFTSRNKLHDKQAFLWLLFAVASLIVAILLPQLNRLASSLGIAYLPAFIFMLAFFVILNLLIYQTTVISRNEKRLNLLIQKTAIQHKELEDLKREKGDSP</sequence>
<dbReference type="Proteomes" id="UP000215059">
    <property type="component" value="Unassembled WGS sequence"/>
</dbReference>
<dbReference type="AlphaFoldDB" id="A0A235F9Y5"/>
<evidence type="ECO:0000313" key="3">
    <source>
        <dbReference type="Proteomes" id="UP000215059"/>
    </source>
</evidence>
<keyword evidence="1" id="KW-0812">Transmembrane</keyword>
<evidence type="ECO:0000256" key="1">
    <source>
        <dbReference type="SAM" id="Phobius"/>
    </source>
</evidence>
<dbReference type="EMBL" id="NOII01000003">
    <property type="protein sequence ID" value="OYD57747.1"/>
    <property type="molecule type" value="Genomic_DNA"/>
</dbReference>
<dbReference type="RefSeq" id="WP_094253098.1">
    <property type="nucleotide sequence ID" value="NZ_JBHLXL010000001.1"/>
</dbReference>
<protein>
    <recommendedName>
        <fullName evidence="4">DUF2304 domain-containing protein</fullName>
    </recommendedName>
</protein>
<keyword evidence="1" id="KW-0472">Membrane</keyword>
<organism evidence="2 3">
    <name type="scientific">Fictibacillus aquaticus</name>
    <dbReference type="NCBI Taxonomy" id="2021314"/>
    <lineage>
        <taxon>Bacteria</taxon>
        <taxon>Bacillati</taxon>
        <taxon>Bacillota</taxon>
        <taxon>Bacilli</taxon>
        <taxon>Bacillales</taxon>
        <taxon>Fictibacillaceae</taxon>
        <taxon>Fictibacillus</taxon>
    </lineage>
</organism>
<feature type="transmembrane region" description="Helical" evidence="1">
    <location>
        <begin position="62"/>
        <end position="83"/>
    </location>
</feature>
<feature type="transmembrane region" description="Helical" evidence="1">
    <location>
        <begin position="32"/>
        <end position="50"/>
    </location>
</feature>
<accession>A0A235F9Y5</accession>
<proteinExistence type="predicted"/>
<keyword evidence="1" id="KW-1133">Transmembrane helix</keyword>
<comment type="caution">
    <text evidence="2">The sequence shown here is derived from an EMBL/GenBank/DDBJ whole genome shotgun (WGS) entry which is preliminary data.</text>
</comment>
<gene>
    <name evidence="2" type="ORF">CGZ90_13895</name>
</gene>
<dbReference type="InterPro" id="IPR019277">
    <property type="entry name" value="DUF2304"/>
</dbReference>
<evidence type="ECO:0008006" key="4">
    <source>
        <dbReference type="Google" id="ProtNLM"/>
    </source>
</evidence>
<evidence type="ECO:0000313" key="2">
    <source>
        <dbReference type="EMBL" id="OYD57747.1"/>
    </source>
</evidence>
<keyword evidence="3" id="KW-1185">Reference proteome</keyword>
<name>A0A235F9Y5_9BACL</name>
<dbReference type="OrthoDB" id="2620004at2"/>
<dbReference type="Pfam" id="PF10066">
    <property type="entry name" value="DUF2304"/>
    <property type="match status" value="1"/>
</dbReference>
<reference evidence="2 3" key="1">
    <citation type="submission" date="2017-07" db="EMBL/GenBank/DDBJ databases">
        <title>Fictibacillus sp. nov. GDSW-R2A3 Genome sequencing and assembly.</title>
        <authorList>
            <person name="Mayilraj S."/>
        </authorList>
    </citation>
    <scope>NUCLEOTIDE SEQUENCE [LARGE SCALE GENOMIC DNA]</scope>
    <source>
        <strain evidence="2 3">GDSW-R2A3</strain>
    </source>
</reference>